<evidence type="ECO:0000313" key="3">
    <source>
        <dbReference type="Proteomes" id="UP000431092"/>
    </source>
</evidence>
<dbReference type="GO" id="GO:0006950">
    <property type="term" value="P:response to stress"/>
    <property type="evidence" value="ECO:0007669"/>
    <property type="project" value="TreeGrafter"/>
</dbReference>
<dbReference type="PANTHER" id="PTHR33164">
    <property type="entry name" value="TRANSCRIPTIONAL REGULATOR, MARR FAMILY"/>
    <property type="match status" value="1"/>
</dbReference>
<dbReference type="InterPro" id="IPR039422">
    <property type="entry name" value="MarR/SlyA-like"/>
</dbReference>
<dbReference type="GO" id="GO:0003700">
    <property type="term" value="F:DNA-binding transcription factor activity"/>
    <property type="evidence" value="ECO:0007669"/>
    <property type="project" value="InterPro"/>
</dbReference>
<dbReference type="AlphaFoldDB" id="A0A6I3IZJ3"/>
<sequence length="212" mass="22789">MTSVCGSGIRSDLLGSRIGPPAPADHALVTKGSFDGWVIPPSKFAMVNRRQPAPDPQPGSHLVREVGDAVRRLGLQVNSYVAAVSRRTGHHASDLHAVAVVRRAAERGEPMGAGDLGRALGLSPAAVSAMLHRMERAGHVQRTRAGDDGRRVLLVPTDQTFEDSSHLFEPMTEGFSQVLEDYSPEQLDLVAEVLDRLRDATAGAERELGHRP</sequence>
<dbReference type="PROSITE" id="PS50995">
    <property type="entry name" value="HTH_MARR_2"/>
    <property type="match status" value="1"/>
</dbReference>
<dbReference type="Gene3D" id="1.10.10.10">
    <property type="entry name" value="Winged helix-like DNA-binding domain superfamily/Winged helix DNA-binding domain"/>
    <property type="match status" value="1"/>
</dbReference>
<dbReference type="PANTHER" id="PTHR33164:SF106">
    <property type="entry name" value="TRANSCRIPTIONAL REGULATORY PROTEIN"/>
    <property type="match status" value="1"/>
</dbReference>
<organism evidence="2 3">
    <name type="scientific">Arsenicicoccus cauae</name>
    <dbReference type="NCBI Taxonomy" id="2663847"/>
    <lineage>
        <taxon>Bacteria</taxon>
        <taxon>Bacillati</taxon>
        <taxon>Actinomycetota</taxon>
        <taxon>Actinomycetes</taxon>
        <taxon>Micrococcales</taxon>
        <taxon>Intrasporangiaceae</taxon>
        <taxon>Arsenicicoccus</taxon>
    </lineage>
</organism>
<dbReference type="InterPro" id="IPR036390">
    <property type="entry name" value="WH_DNA-bd_sf"/>
</dbReference>
<dbReference type="Proteomes" id="UP000431092">
    <property type="component" value="Unassembled WGS sequence"/>
</dbReference>
<keyword evidence="3" id="KW-1185">Reference proteome</keyword>
<dbReference type="Pfam" id="PF12802">
    <property type="entry name" value="MarR_2"/>
    <property type="match status" value="1"/>
</dbReference>
<comment type="caution">
    <text evidence="2">The sequence shown here is derived from an EMBL/GenBank/DDBJ whole genome shotgun (WGS) entry which is preliminary data.</text>
</comment>
<accession>A0A6I3IZJ3</accession>
<reference evidence="2 3" key="1">
    <citation type="submission" date="2019-11" db="EMBL/GenBank/DDBJ databases">
        <title>Whole genome sequencing identifies a novel species of the genus Arsenicicoccus isolated from human blood.</title>
        <authorList>
            <person name="Jeong J.H."/>
            <person name="Kweon O.J."/>
            <person name="Kim H.R."/>
            <person name="Kim T.-H."/>
            <person name="Ha S.-M."/>
            <person name="Lee M.-K."/>
        </authorList>
    </citation>
    <scope>NUCLEOTIDE SEQUENCE [LARGE SCALE GENOMIC DNA]</scope>
    <source>
        <strain evidence="2 3">MKL-02</strain>
    </source>
</reference>
<evidence type="ECO:0000259" key="1">
    <source>
        <dbReference type="PROSITE" id="PS50995"/>
    </source>
</evidence>
<protein>
    <submittedName>
        <fullName evidence="2">MarR family transcriptional regulator</fullName>
    </submittedName>
</protein>
<proteinExistence type="predicted"/>
<dbReference type="SMART" id="SM00347">
    <property type="entry name" value="HTH_MARR"/>
    <property type="match status" value="1"/>
</dbReference>
<dbReference type="InterPro" id="IPR036388">
    <property type="entry name" value="WH-like_DNA-bd_sf"/>
</dbReference>
<evidence type="ECO:0000313" key="2">
    <source>
        <dbReference type="EMBL" id="MTB72396.1"/>
    </source>
</evidence>
<name>A0A6I3IZJ3_9MICO</name>
<dbReference type="SUPFAM" id="SSF46785">
    <property type="entry name" value="Winged helix' DNA-binding domain"/>
    <property type="match status" value="1"/>
</dbReference>
<dbReference type="InterPro" id="IPR000835">
    <property type="entry name" value="HTH_MarR-typ"/>
</dbReference>
<gene>
    <name evidence="2" type="ORF">GGG17_10525</name>
</gene>
<dbReference type="EMBL" id="WLVL01000039">
    <property type="protein sequence ID" value="MTB72396.1"/>
    <property type="molecule type" value="Genomic_DNA"/>
</dbReference>
<feature type="domain" description="HTH marR-type" evidence="1">
    <location>
        <begin position="59"/>
        <end position="199"/>
    </location>
</feature>